<reference evidence="2" key="1">
    <citation type="journal article" date="2019" name="Int. J. Syst. Evol. Microbiol.">
        <title>The Global Catalogue of Microorganisms (GCM) 10K type strain sequencing project: providing services to taxonomists for standard genome sequencing and annotation.</title>
        <authorList>
            <consortium name="The Broad Institute Genomics Platform"/>
            <consortium name="The Broad Institute Genome Sequencing Center for Infectious Disease"/>
            <person name="Wu L."/>
            <person name="Ma J."/>
        </authorList>
    </citation>
    <scope>NUCLEOTIDE SEQUENCE [LARGE SCALE GENOMIC DNA]</scope>
    <source>
        <strain evidence="2">JCM 31486</strain>
    </source>
</reference>
<name>A0ABW3M403_9PSEU</name>
<dbReference type="InterPro" id="IPR039452">
    <property type="entry name" value="DUF5403"/>
</dbReference>
<evidence type="ECO:0000313" key="1">
    <source>
        <dbReference type="EMBL" id="MFD1045258.1"/>
    </source>
</evidence>
<keyword evidence="2" id="KW-1185">Reference proteome</keyword>
<proteinExistence type="predicted"/>
<protein>
    <submittedName>
        <fullName evidence="1">DUF5403 family protein</fullName>
    </submittedName>
</protein>
<dbReference type="Proteomes" id="UP001597045">
    <property type="component" value="Unassembled WGS sequence"/>
</dbReference>
<comment type="caution">
    <text evidence="1">The sequence shown here is derived from an EMBL/GenBank/DDBJ whole genome shotgun (WGS) entry which is preliminary data.</text>
</comment>
<accession>A0ABW3M403</accession>
<dbReference type="EMBL" id="JBHTIS010000247">
    <property type="protein sequence ID" value="MFD1045258.1"/>
    <property type="molecule type" value="Genomic_DNA"/>
</dbReference>
<sequence>MARRYSKRAINDIVAHLDGVVDAVHHRGTLIGALADTLLEMHRDTGHAEIDVTRHRVDTLVSLVDDAALSIEFGHFHNKTGRYVHGLYIITRASHS</sequence>
<gene>
    <name evidence="1" type="ORF">ACFQ1S_06455</name>
</gene>
<organism evidence="1 2">
    <name type="scientific">Kibdelosporangium lantanae</name>
    <dbReference type="NCBI Taxonomy" id="1497396"/>
    <lineage>
        <taxon>Bacteria</taxon>
        <taxon>Bacillati</taxon>
        <taxon>Actinomycetota</taxon>
        <taxon>Actinomycetes</taxon>
        <taxon>Pseudonocardiales</taxon>
        <taxon>Pseudonocardiaceae</taxon>
        <taxon>Kibdelosporangium</taxon>
    </lineage>
</organism>
<evidence type="ECO:0000313" key="2">
    <source>
        <dbReference type="Proteomes" id="UP001597045"/>
    </source>
</evidence>
<dbReference type="Pfam" id="PF17395">
    <property type="entry name" value="DUF5403"/>
    <property type="match status" value="1"/>
</dbReference>